<dbReference type="Pfam" id="PF05462">
    <property type="entry name" value="Dicty_CAR"/>
    <property type="match status" value="1"/>
</dbReference>
<dbReference type="GO" id="GO:0007166">
    <property type="term" value="P:cell surface receptor signaling pathway"/>
    <property type="evidence" value="ECO:0007669"/>
    <property type="project" value="InterPro"/>
</dbReference>
<feature type="transmembrane region" description="Helical" evidence="6">
    <location>
        <begin position="41"/>
        <end position="64"/>
    </location>
</feature>
<feature type="transmembrane region" description="Helical" evidence="6">
    <location>
        <begin position="253"/>
        <end position="273"/>
    </location>
</feature>
<dbReference type="PANTHER" id="PTHR23112">
    <property type="entry name" value="G PROTEIN-COUPLED RECEPTOR 157-RELATED"/>
    <property type="match status" value="1"/>
</dbReference>
<proteinExistence type="predicted"/>
<feature type="compositionally biased region" description="Pro residues" evidence="5">
    <location>
        <begin position="422"/>
        <end position="432"/>
    </location>
</feature>
<evidence type="ECO:0000256" key="1">
    <source>
        <dbReference type="ARBA" id="ARBA00004141"/>
    </source>
</evidence>
<evidence type="ECO:0000256" key="6">
    <source>
        <dbReference type="SAM" id="Phobius"/>
    </source>
</evidence>
<comment type="subcellular location">
    <subcellularLocation>
        <location evidence="1">Membrane</location>
        <topology evidence="1">Multi-pass membrane protein</topology>
    </subcellularLocation>
</comment>
<feature type="transmembrane region" description="Helical" evidence="6">
    <location>
        <begin position="133"/>
        <end position="151"/>
    </location>
</feature>
<evidence type="ECO:0000256" key="3">
    <source>
        <dbReference type="ARBA" id="ARBA00022989"/>
    </source>
</evidence>
<dbReference type="PROSITE" id="PS50261">
    <property type="entry name" value="G_PROTEIN_RECEP_F2_4"/>
    <property type="match status" value="1"/>
</dbReference>
<feature type="transmembrane region" description="Helical" evidence="6">
    <location>
        <begin position="158"/>
        <end position="180"/>
    </location>
</feature>
<feature type="transmembrane region" description="Helical" evidence="6">
    <location>
        <begin position="85"/>
        <end position="108"/>
    </location>
</feature>
<comment type="caution">
    <text evidence="8">The sequence shown here is derived from an EMBL/GenBank/DDBJ whole genome shotgun (WGS) entry which is preliminary data.</text>
</comment>
<keyword evidence="3 6" id="KW-1133">Transmembrane helix</keyword>
<dbReference type="OrthoDB" id="100006at2759"/>
<dbReference type="PANTHER" id="PTHR23112:SF37">
    <property type="entry name" value="G PROTEIN-COUPLED RECEPTOR GPR1"/>
    <property type="match status" value="1"/>
</dbReference>
<dbReference type="InterPro" id="IPR022596">
    <property type="entry name" value="GPR1/2/3_C"/>
</dbReference>
<accession>A0A1V6R1N4</accession>
<dbReference type="InterPro" id="IPR017981">
    <property type="entry name" value="GPCR_2-like_7TM"/>
</dbReference>
<feature type="region of interest" description="Disordered" evidence="5">
    <location>
        <begin position="398"/>
        <end position="432"/>
    </location>
</feature>
<evidence type="ECO:0000259" key="7">
    <source>
        <dbReference type="PROSITE" id="PS50261"/>
    </source>
</evidence>
<dbReference type="GO" id="GO:0005886">
    <property type="term" value="C:plasma membrane"/>
    <property type="evidence" value="ECO:0007669"/>
    <property type="project" value="TreeGrafter"/>
</dbReference>
<evidence type="ECO:0000313" key="8">
    <source>
        <dbReference type="EMBL" id="OQD95380.1"/>
    </source>
</evidence>
<dbReference type="GO" id="GO:0007189">
    <property type="term" value="P:adenylate cyclase-activating G protein-coupled receptor signaling pathway"/>
    <property type="evidence" value="ECO:0007669"/>
    <property type="project" value="TreeGrafter"/>
</dbReference>
<evidence type="ECO:0000256" key="2">
    <source>
        <dbReference type="ARBA" id="ARBA00022692"/>
    </source>
</evidence>
<evidence type="ECO:0000313" key="9">
    <source>
        <dbReference type="Proteomes" id="UP000191612"/>
    </source>
</evidence>
<dbReference type="Pfam" id="PF11970">
    <property type="entry name" value="GPR_Gpa2_C"/>
    <property type="match status" value="1"/>
</dbReference>
<dbReference type="STRING" id="60172.A0A1V6R1N4"/>
<dbReference type="GO" id="GO:0004930">
    <property type="term" value="F:G protein-coupled receptor activity"/>
    <property type="evidence" value="ECO:0007669"/>
    <property type="project" value="TreeGrafter"/>
</dbReference>
<dbReference type="Gene3D" id="1.20.1070.10">
    <property type="entry name" value="Rhodopsin 7-helix transmembrane proteins"/>
    <property type="match status" value="1"/>
</dbReference>
<keyword evidence="4 6" id="KW-0472">Membrane</keyword>
<evidence type="ECO:0000256" key="4">
    <source>
        <dbReference type="ARBA" id="ARBA00023136"/>
    </source>
</evidence>
<feature type="region of interest" description="Disordered" evidence="5">
    <location>
        <begin position="346"/>
        <end position="386"/>
    </location>
</feature>
<sequence length="432" mass="48335">MSALILMGLMPRNNEHSLAARLTSSVELDIDPLPESHRRGLIAIAAMAFLSLIATSVLLGFITYRLFFWRGSYTRYIGYNQYIILIYNLVLADFQQSLAFIICLRWILKDKIESGSAGCFLQGLWLQIGDPGSGLFVLAIAFHTFLLVVWGRKMSYKFFVCFVVGVWGFVALMVVIPLAMHGADVFVPSGAWCWISDEFETTRLWTHYIWIFLAEFGTVILYAVMYFQLRRQIAASAILGNSQLESLKRLRRVVGYMTIYPIVYIILSLPLAAGRMATADGDAPSIIFFCCSGAIITSSGLVDVVLYTLTRRNLIIDSEPSQDHSYNKFTGSKGRRGAETNLTTITADPNRKMGGTFNDDLDRDGSTDNIVSPSAHGHNGHDHEMTPIGKVYQETTIEITHEPAYPNDLSSERSSKEDFSSPRPPPHAGWRR</sequence>
<dbReference type="SUPFAM" id="SSF81321">
    <property type="entry name" value="Family A G protein-coupled receptor-like"/>
    <property type="match status" value="1"/>
</dbReference>
<feature type="domain" description="G-protein coupled receptors family 2 profile 2" evidence="7">
    <location>
        <begin position="42"/>
        <end position="311"/>
    </location>
</feature>
<dbReference type="EMBL" id="MDYO01000020">
    <property type="protein sequence ID" value="OQD95380.1"/>
    <property type="molecule type" value="Genomic_DNA"/>
</dbReference>
<evidence type="ECO:0000256" key="5">
    <source>
        <dbReference type="SAM" id="MobiDB-lite"/>
    </source>
</evidence>
<feature type="transmembrane region" description="Helical" evidence="6">
    <location>
        <begin position="208"/>
        <end position="227"/>
    </location>
</feature>
<feature type="compositionally biased region" description="Basic and acidic residues" evidence="5">
    <location>
        <begin position="410"/>
        <end position="420"/>
    </location>
</feature>
<gene>
    <name evidence="8" type="ORF">PENSOL_c020G05951</name>
</gene>
<name>A0A1V6R1N4_9EURO</name>
<keyword evidence="9" id="KW-1185">Reference proteome</keyword>
<feature type="transmembrane region" description="Helical" evidence="6">
    <location>
        <begin position="285"/>
        <end position="309"/>
    </location>
</feature>
<dbReference type="AlphaFoldDB" id="A0A1V6R1N4"/>
<reference evidence="9" key="1">
    <citation type="journal article" date="2017" name="Nat. Microbiol.">
        <title>Global analysis of biosynthetic gene clusters reveals vast potential of secondary metabolite production in Penicillium species.</title>
        <authorList>
            <person name="Nielsen J.C."/>
            <person name="Grijseels S."/>
            <person name="Prigent S."/>
            <person name="Ji B."/>
            <person name="Dainat J."/>
            <person name="Nielsen K.F."/>
            <person name="Frisvad J.C."/>
            <person name="Workman M."/>
            <person name="Nielsen J."/>
        </authorList>
    </citation>
    <scope>NUCLEOTIDE SEQUENCE [LARGE SCALE GENOMIC DNA]</scope>
    <source>
        <strain evidence="9">IBT 29525</strain>
    </source>
</reference>
<protein>
    <recommendedName>
        <fullName evidence="7">G-protein coupled receptors family 2 profile 2 domain-containing protein</fullName>
    </recommendedName>
</protein>
<organism evidence="8 9">
    <name type="scientific">Penicillium solitum</name>
    <dbReference type="NCBI Taxonomy" id="60172"/>
    <lineage>
        <taxon>Eukaryota</taxon>
        <taxon>Fungi</taxon>
        <taxon>Dikarya</taxon>
        <taxon>Ascomycota</taxon>
        <taxon>Pezizomycotina</taxon>
        <taxon>Eurotiomycetes</taxon>
        <taxon>Eurotiomycetidae</taxon>
        <taxon>Eurotiales</taxon>
        <taxon>Aspergillaceae</taxon>
        <taxon>Penicillium</taxon>
    </lineage>
</organism>
<keyword evidence="2 6" id="KW-0812">Transmembrane</keyword>
<dbReference type="Proteomes" id="UP000191612">
    <property type="component" value="Unassembled WGS sequence"/>
</dbReference>